<organism evidence="2 3">
    <name type="scientific">Halobaculum marinum</name>
    <dbReference type="NCBI Taxonomy" id="3031996"/>
    <lineage>
        <taxon>Archaea</taxon>
        <taxon>Methanobacteriati</taxon>
        <taxon>Methanobacteriota</taxon>
        <taxon>Stenosarchaea group</taxon>
        <taxon>Halobacteria</taxon>
        <taxon>Halobacteriales</taxon>
        <taxon>Haloferacaceae</taxon>
        <taxon>Halobaculum</taxon>
    </lineage>
</organism>
<dbReference type="EMBL" id="JBHTAG010000004">
    <property type="protein sequence ID" value="MFC7098861.1"/>
    <property type="molecule type" value="Genomic_DNA"/>
</dbReference>
<gene>
    <name evidence="2" type="ORF">ACFQKD_16270</name>
</gene>
<name>A0ABD5X792_9EURY</name>
<sequence length="109" mass="11285">MGPHSQKIADPALGTPARAGLREIATKAMYDDATGGHQTPEREDVPLTPRTDCPDYGRALADHGLTSAGPGRTTLAPCGFDVAAVTLRELAFVLDDGAPRVATDGGESE</sequence>
<keyword evidence="3" id="KW-1185">Reference proteome</keyword>
<accession>A0ABD5X792</accession>
<evidence type="ECO:0000313" key="3">
    <source>
        <dbReference type="Proteomes" id="UP001596388"/>
    </source>
</evidence>
<dbReference type="Proteomes" id="UP001596388">
    <property type="component" value="Unassembled WGS sequence"/>
</dbReference>
<dbReference type="RefSeq" id="WP_276239579.1">
    <property type="nucleotide sequence ID" value="NZ_CP119990.1"/>
</dbReference>
<feature type="region of interest" description="Disordered" evidence="1">
    <location>
        <begin position="30"/>
        <end position="58"/>
    </location>
</feature>
<comment type="caution">
    <text evidence="2">The sequence shown here is derived from an EMBL/GenBank/DDBJ whole genome shotgun (WGS) entry which is preliminary data.</text>
</comment>
<evidence type="ECO:0000256" key="1">
    <source>
        <dbReference type="SAM" id="MobiDB-lite"/>
    </source>
</evidence>
<reference evidence="2 3" key="1">
    <citation type="journal article" date="2019" name="Int. J. Syst. Evol. Microbiol.">
        <title>The Global Catalogue of Microorganisms (GCM) 10K type strain sequencing project: providing services to taxonomists for standard genome sequencing and annotation.</title>
        <authorList>
            <consortium name="The Broad Institute Genomics Platform"/>
            <consortium name="The Broad Institute Genome Sequencing Center for Infectious Disease"/>
            <person name="Wu L."/>
            <person name="Ma J."/>
        </authorList>
    </citation>
    <scope>NUCLEOTIDE SEQUENCE [LARGE SCALE GENOMIC DNA]</scope>
    <source>
        <strain evidence="2 3">DT55</strain>
    </source>
</reference>
<evidence type="ECO:0000313" key="2">
    <source>
        <dbReference type="EMBL" id="MFC7098861.1"/>
    </source>
</evidence>
<proteinExistence type="predicted"/>
<protein>
    <submittedName>
        <fullName evidence="2">Uncharacterized protein</fullName>
    </submittedName>
</protein>
<dbReference type="AlphaFoldDB" id="A0ABD5X792"/>
<dbReference type="GeneID" id="79271550"/>